<evidence type="ECO:0000313" key="2">
    <source>
        <dbReference type="Proteomes" id="UP001207930"/>
    </source>
</evidence>
<keyword evidence="2" id="KW-1185">Reference proteome</keyword>
<accession>A0ABT3FV17</accession>
<protein>
    <submittedName>
        <fullName evidence="1">Uncharacterized protein</fullName>
    </submittedName>
</protein>
<organism evidence="1 2">
    <name type="scientific">Luteolibacter flavescens</name>
    <dbReference type="NCBI Taxonomy" id="1859460"/>
    <lineage>
        <taxon>Bacteria</taxon>
        <taxon>Pseudomonadati</taxon>
        <taxon>Verrucomicrobiota</taxon>
        <taxon>Verrucomicrobiia</taxon>
        <taxon>Verrucomicrobiales</taxon>
        <taxon>Verrucomicrobiaceae</taxon>
        <taxon>Luteolibacter</taxon>
    </lineage>
</organism>
<comment type="caution">
    <text evidence="1">The sequence shown here is derived from an EMBL/GenBank/DDBJ whole genome shotgun (WGS) entry which is preliminary data.</text>
</comment>
<dbReference type="Proteomes" id="UP001207930">
    <property type="component" value="Unassembled WGS sequence"/>
</dbReference>
<reference evidence="1 2" key="1">
    <citation type="submission" date="2022-10" db="EMBL/GenBank/DDBJ databases">
        <title>Luteolibacter flavescens strain MCCC 1K03193, whole genome shotgun sequencing project.</title>
        <authorList>
            <person name="Zhao G."/>
            <person name="Shen L."/>
        </authorList>
    </citation>
    <scope>NUCLEOTIDE SEQUENCE [LARGE SCALE GENOMIC DNA]</scope>
    <source>
        <strain evidence="1 2">MCCC 1K03193</strain>
    </source>
</reference>
<evidence type="ECO:0000313" key="1">
    <source>
        <dbReference type="EMBL" id="MCW1887443.1"/>
    </source>
</evidence>
<gene>
    <name evidence="1" type="ORF">OKA04_22090</name>
</gene>
<sequence>MKTRHLSLLRLGPIILAAACGITIAEEKPKITLSPELAIHAPDVPDEENGIVRFEKRFTPFDQTTIAALGEIAERLREGVAVEDPALFEKLETSHRQARELLKAPARHLSRKDVSE</sequence>
<dbReference type="RefSeq" id="WP_264503398.1">
    <property type="nucleotide sequence ID" value="NZ_JAPDDS010000017.1"/>
</dbReference>
<dbReference type="EMBL" id="JAPDDS010000017">
    <property type="protein sequence ID" value="MCW1887443.1"/>
    <property type="molecule type" value="Genomic_DNA"/>
</dbReference>
<name>A0ABT3FV17_9BACT</name>
<proteinExistence type="predicted"/>